<keyword evidence="2" id="KW-1185">Reference proteome</keyword>
<dbReference type="Proteomes" id="UP000824469">
    <property type="component" value="Unassembled WGS sequence"/>
</dbReference>
<reference evidence="1 2" key="1">
    <citation type="journal article" date="2021" name="Nat. Plants">
        <title>The Taxus genome provides insights into paclitaxel biosynthesis.</title>
        <authorList>
            <person name="Xiong X."/>
            <person name="Gou J."/>
            <person name="Liao Q."/>
            <person name="Li Y."/>
            <person name="Zhou Q."/>
            <person name="Bi G."/>
            <person name="Li C."/>
            <person name="Du R."/>
            <person name="Wang X."/>
            <person name="Sun T."/>
            <person name="Guo L."/>
            <person name="Liang H."/>
            <person name="Lu P."/>
            <person name="Wu Y."/>
            <person name="Zhang Z."/>
            <person name="Ro D.K."/>
            <person name="Shang Y."/>
            <person name="Huang S."/>
            <person name="Yan J."/>
        </authorList>
    </citation>
    <scope>NUCLEOTIDE SEQUENCE [LARGE SCALE GENOMIC DNA]</scope>
    <source>
        <strain evidence="1">Ta-2019</strain>
    </source>
</reference>
<evidence type="ECO:0000313" key="2">
    <source>
        <dbReference type="Proteomes" id="UP000824469"/>
    </source>
</evidence>
<dbReference type="EMBL" id="JAHRHJ020003813">
    <property type="protein sequence ID" value="KAH9290850.1"/>
    <property type="molecule type" value="Genomic_DNA"/>
</dbReference>
<protein>
    <submittedName>
        <fullName evidence="1">Uncharacterized protein</fullName>
    </submittedName>
</protein>
<evidence type="ECO:0000313" key="1">
    <source>
        <dbReference type="EMBL" id="KAH9290850.1"/>
    </source>
</evidence>
<proteinExistence type="predicted"/>
<dbReference type="AlphaFoldDB" id="A0AA38BWM5"/>
<sequence length="76" mass="8502">VGYLSFPGLQHSKLSFANWLGVISCETSCIMQAIRFNKSIFDPINFYYKGYLSSNSRAQEIAISFLIKSLSKGSVK</sequence>
<name>A0AA38BWM5_TAXCH</name>
<comment type="caution">
    <text evidence="1">The sequence shown here is derived from an EMBL/GenBank/DDBJ whole genome shotgun (WGS) entry which is preliminary data.</text>
</comment>
<gene>
    <name evidence="1" type="ORF">KI387_034967</name>
</gene>
<feature type="non-terminal residue" evidence="1">
    <location>
        <position position="1"/>
    </location>
</feature>
<organism evidence="1 2">
    <name type="scientific">Taxus chinensis</name>
    <name type="common">Chinese yew</name>
    <name type="synonym">Taxus wallichiana var. chinensis</name>
    <dbReference type="NCBI Taxonomy" id="29808"/>
    <lineage>
        <taxon>Eukaryota</taxon>
        <taxon>Viridiplantae</taxon>
        <taxon>Streptophyta</taxon>
        <taxon>Embryophyta</taxon>
        <taxon>Tracheophyta</taxon>
        <taxon>Spermatophyta</taxon>
        <taxon>Pinopsida</taxon>
        <taxon>Pinidae</taxon>
        <taxon>Conifers II</taxon>
        <taxon>Cupressales</taxon>
        <taxon>Taxaceae</taxon>
        <taxon>Taxus</taxon>
    </lineage>
</organism>
<accession>A0AA38BWM5</accession>
<feature type="non-terminal residue" evidence="1">
    <location>
        <position position="76"/>
    </location>
</feature>